<accession>A0A1G5ZA23</accession>
<evidence type="ECO:0000313" key="2">
    <source>
        <dbReference type="EMBL" id="SDA91407.1"/>
    </source>
</evidence>
<dbReference type="RefSeq" id="WP_143019469.1">
    <property type="nucleotide sequence ID" value="NZ_FMXM01000015.1"/>
</dbReference>
<dbReference type="InterPro" id="IPR011008">
    <property type="entry name" value="Dimeric_a/b-barrel"/>
</dbReference>
<name>A0A1G5ZA23_9HYPH</name>
<proteinExistence type="predicted"/>
<reference evidence="2 3" key="1">
    <citation type="submission" date="2016-10" db="EMBL/GenBank/DDBJ databases">
        <authorList>
            <person name="de Groot N.N."/>
        </authorList>
    </citation>
    <scope>NUCLEOTIDE SEQUENCE [LARGE SCALE GENOMIC DNA]</scope>
    <source>
        <strain evidence="2 3">CGMCC 1.12097</strain>
    </source>
</reference>
<protein>
    <recommendedName>
        <fullName evidence="1">ABM domain-containing protein</fullName>
    </recommendedName>
</protein>
<dbReference type="AlphaFoldDB" id="A0A1G5ZA23"/>
<dbReference type="Pfam" id="PF03992">
    <property type="entry name" value="ABM"/>
    <property type="match status" value="1"/>
</dbReference>
<gene>
    <name evidence="2" type="ORF">SAMN02927914_04511</name>
</gene>
<evidence type="ECO:0000313" key="3">
    <source>
        <dbReference type="Proteomes" id="UP000198588"/>
    </source>
</evidence>
<sequence>MQVDLTKKSAADKVELYASGGEAKRIYARIWRGRTRPADFEAYTQYLYEFGVLKIERMQGNLGVQMFRKITEEAGEFTVTSFWPTLDAIRVWSGDDLTRTRHLEKDPEFLLELPERVTLVEVCANDWLIPE</sequence>
<evidence type="ECO:0000259" key="1">
    <source>
        <dbReference type="Pfam" id="PF03992"/>
    </source>
</evidence>
<dbReference type="InterPro" id="IPR007138">
    <property type="entry name" value="ABM_dom"/>
</dbReference>
<dbReference type="STRING" id="1165689.SAMN02927914_04511"/>
<feature type="domain" description="ABM" evidence="1">
    <location>
        <begin position="34"/>
        <end position="94"/>
    </location>
</feature>
<dbReference type="OrthoDB" id="7210869at2"/>
<dbReference type="SUPFAM" id="SSF54909">
    <property type="entry name" value="Dimeric alpha+beta barrel"/>
    <property type="match status" value="1"/>
</dbReference>
<dbReference type="EMBL" id="FMXM01000015">
    <property type="protein sequence ID" value="SDA91407.1"/>
    <property type="molecule type" value="Genomic_DNA"/>
</dbReference>
<dbReference type="Proteomes" id="UP000198588">
    <property type="component" value="Unassembled WGS sequence"/>
</dbReference>
<organism evidence="2 3">
    <name type="scientific">Mesorhizobium qingshengii</name>
    <dbReference type="NCBI Taxonomy" id="1165689"/>
    <lineage>
        <taxon>Bacteria</taxon>
        <taxon>Pseudomonadati</taxon>
        <taxon>Pseudomonadota</taxon>
        <taxon>Alphaproteobacteria</taxon>
        <taxon>Hyphomicrobiales</taxon>
        <taxon>Phyllobacteriaceae</taxon>
        <taxon>Mesorhizobium</taxon>
    </lineage>
</organism>